<dbReference type="AlphaFoldDB" id="A0A318SK94"/>
<keyword evidence="1 5" id="KW-0489">Methyltransferase</keyword>
<dbReference type="Pfam" id="PF08241">
    <property type="entry name" value="Methyltransf_11"/>
    <property type="match status" value="1"/>
</dbReference>
<dbReference type="InterPro" id="IPR029063">
    <property type="entry name" value="SAM-dependent_MTases_sf"/>
</dbReference>
<evidence type="ECO:0000313" key="6">
    <source>
        <dbReference type="Proteomes" id="UP000247540"/>
    </source>
</evidence>
<dbReference type="GO" id="GO:0008757">
    <property type="term" value="F:S-adenosylmethionine-dependent methyltransferase activity"/>
    <property type="evidence" value="ECO:0007669"/>
    <property type="project" value="InterPro"/>
</dbReference>
<protein>
    <submittedName>
        <fullName evidence="5">Malonyl-CoA O-methyltransferase</fullName>
    </submittedName>
</protein>
<dbReference type="InterPro" id="IPR050602">
    <property type="entry name" value="Malonyl-ACP_OMT"/>
</dbReference>
<gene>
    <name evidence="5" type="ORF">DFQ15_11828</name>
</gene>
<accession>A0A318SK94</accession>
<dbReference type="Gene3D" id="3.40.50.150">
    <property type="entry name" value="Vaccinia Virus protein VP39"/>
    <property type="match status" value="1"/>
</dbReference>
<proteinExistence type="predicted"/>
<evidence type="ECO:0000259" key="4">
    <source>
        <dbReference type="Pfam" id="PF08241"/>
    </source>
</evidence>
<dbReference type="PANTHER" id="PTHR13090">
    <property type="entry name" value="ARGININE-HYDROXYLASE NDUFAF5, MITOCHONDRIAL"/>
    <property type="match status" value="1"/>
</dbReference>
<name>A0A318SK94_9BURK</name>
<evidence type="ECO:0000313" key="5">
    <source>
        <dbReference type="EMBL" id="PYE75902.1"/>
    </source>
</evidence>
<keyword evidence="6" id="KW-1185">Reference proteome</keyword>
<evidence type="ECO:0000256" key="2">
    <source>
        <dbReference type="ARBA" id="ARBA00022679"/>
    </source>
</evidence>
<dbReference type="Proteomes" id="UP000247540">
    <property type="component" value="Unassembled WGS sequence"/>
</dbReference>
<keyword evidence="2 5" id="KW-0808">Transferase</keyword>
<organism evidence="5 6">
    <name type="scientific">Xylophilus ampelinus</name>
    <dbReference type="NCBI Taxonomy" id="54067"/>
    <lineage>
        <taxon>Bacteria</taxon>
        <taxon>Pseudomonadati</taxon>
        <taxon>Pseudomonadota</taxon>
        <taxon>Betaproteobacteria</taxon>
        <taxon>Burkholderiales</taxon>
        <taxon>Xylophilus</taxon>
    </lineage>
</organism>
<feature type="region of interest" description="Disordered" evidence="3">
    <location>
        <begin position="1"/>
        <end position="24"/>
    </location>
</feature>
<dbReference type="GO" id="GO:0032259">
    <property type="term" value="P:methylation"/>
    <property type="evidence" value="ECO:0007669"/>
    <property type="project" value="UniProtKB-KW"/>
</dbReference>
<comment type="caution">
    <text evidence="5">The sequence shown here is derived from an EMBL/GenBank/DDBJ whole genome shotgun (WGS) entry which is preliminary data.</text>
</comment>
<dbReference type="RefSeq" id="WP_110466219.1">
    <property type="nucleotide sequence ID" value="NZ_JAMOFZ010000018.1"/>
</dbReference>
<dbReference type="InterPro" id="IPR013216">
    <property type="entry name" value="Methyltransf_11"/>
</dbReference>
<reference evidence="5 6" key="1">
    <citation type="submission" date="2018-06" db="EMBL/GenBank/DDBJ databases">
        <title>Genomic Encyclopedia of Type Strains, Phase III (KMG-III): the genomes of soil and plant-associated and newly described type strains.</title>
        <authorList>
            <person name="Whitman W."/>
        </authorList>
    </citation>
    <scope>NUCLEOTIDE SEQUENCE [LARGE SCALE GENOMIC DNA]</scope>
    <source>
        <strain evidence="5 6">CECT 7646</strain>
    </source>
</reference>
<dbReference type="OrthoDB" id="9760689at2"/>
<dbReference type="SUPFAM" id="SSF53335">
    <property type="entry name" value="S-adenosyl-L-methionine-dependent methyltransferases"/>
    <property type="match status" value="1"/>
</dbReference>
<sequence>MPLDSHDRPPTIDPRAAQRWARRPPEAASPWLHEEIGRRMEARLAWITLKTRRWADWEPLRGGREVHALLARRFPGAACDVVEATEARTAAARAALRVPWWQRWHGPATTFATGGDALAAGSVDMLWANMALHTAADPQALIARWHRALAVDGYLMFSCLGPDTLRDLRGLYARLGWPAAGHEFTDMHDWGDMLVHAGFAEPVMDMERTVLTYETPERLLQELREIGRNLHPARFPALRGRGYRTRLLAALQERLVPAGGEGRLSITFEIVYGHALKPVPRLKLAAESAVSLQDMRSMLQRPRGARAGPSGTAGAG</sequence>
<dbReference type="PANTHER" id="PTHR13090:SF1">
    <property type="entry name" value="ARGININE-HYDROXYLASE NDUFAF5, MITOCHONDRIAL"/>
    <property type="match status" value="1"/>
</dbReference>
<evidence type="ECO:0000256" key="1">
    <source>
        <dbReference type="ARBA" id="ARBA00022603"/>
    </source>
</evidence>
<feature type="domain" description="Methyltransferase type 11" evidence="4">
    <location>
        <begin position="117"/>
        <end position="157"/>
    </location>
</feature>
<evidence type="ECO:0000256" key="3">
    <source>
        <dbReference type="SAM" id="MobiDB-lite"/>
    </source>
</evidence>
<dbReference type="EMBL" id="QJTC01000018">
    <property type="protein sequence ID" value="PYE75902.1"/>
    <property type="molecule type" value="Genomic_DNA"/>
</dbReference>
<feature type="compositionally biased region" description="Basic and acidic residues" evidence="3">
    <location>
        <begin position="1"/>
        <end position="10"/>
    </location>
</feature>